<accession>A0A2S5DMF3</accession>
<gene>
    <name evidence="2" type="ORF">C3743_39490</name>
    <name evidence="1" type="ORF">C3743_40560</name>
</gene>
<dbReference type="EMBL" id="PQVP01000005">
    <property type="protein sequence ID" value="POZ80298.1"/>
    <property type="molecule type" value="Genomic_DNA"/>
</dbReference>
<name>A0A2S5DMF3_9BURK</name>
<dbReference type="Proteomes" id="UP000238655">
    <property type="component" value="Unassembled WGS sequence"/>
</dbReference>
<organism evidence="1 3">
    <name type="scientific">Burkholderia contaminans</name>
    <dbReference type="NCBI Taxonomy" id="488447"/>
    <lineage>
        <taxon>Bacteria</taxon>
        <taxon>Pseudomonadati</taxon>
        <taxon>Pseudomonadota</taxon>
        <taxon>Betaproteobacteria</taxon>
        <taxon>Burkholderiales</taxon>
        <taxon>Burkholderiaceae</taxon>
        <taxon>Burkholderia</taxon>
        <taxon>Burkholderia cepacia complex</taxon>
    </lineage>
</organism>
<evidence type="ECO:0000313" key="3">
    <source>
        <dbReference type="Proteomes" id="UP000238655"/>
    </source>
</evidence>
<evidence type="ECO:0000313" key="1">
    <source>
        <dbReference type="EMBL" id="POZ80265.1"/>
    </source>
</evidence>
<evidence type="ECO:0000313" key="2">
    <source>
        <dbReference type="EMBL" id="POZ80298.1"/>
    </source>
</evidence>
<sequence>MTEQTAAAKFFMPEDEFRFSPVETLRMRRFHRQHLSAGGWMVGERFDDRYDTEVGGSHMVVTQSIDENGRMVGGFDIAKIEQYPTEPNAPIIVDYGDDGKVISVQEAEGRPELALVLARLRERVAEHAKHVSERR</sequence>
<dbReference type="RefSeq" id="WP_146126627.1">
    <property type="nucleotide sequence ID" value="NZ_PQVP01000005.1"/>
</dbReference>
<dbReference type="AlphaFoldDB" id="A0A2S5DMF3"/>
<comment type="caution">
    <text evidence="1">The sequence shown here is derived from an EMBL/GenBank/DDBJ whole genome shotgun (WGS) entry which is preliminary data.</text>
</comment>
<dbReference type="EMBL" id="PQVP01000006">
    <property type="protein sequence ID" value="POZ80265.1"/>
    <property type="molecule type" value="Genomic_DNA"/>
</dbReference>
<protein>
    <submittedName>
        <fullName evidence="1">Uncharacterized protein</fullName>
    </submittedName>
</protein>
<proteinExistence type="predicted"/>
<reference evidence="1 3" key="1">
    <citation type="submission" date="2018-01" db="EMBL/GenBank/DDBJ databases">
        <title>Successful Treatment of Persistent Burkholderia cepacia Bacteremia with Ceftazidime-Avibactam.</title>
        <authorList>
            <person name="Tamma P."/>
            <person name="Fan Y."/>
            <person name="Bergman Y."/>
            <person name="Sick-Samuels A."/>
            <person name="Hsu A."/>
            <person name="Timp W."/>
            <person name="Simner P."/>
        </authorList>
    </citation>
    <scope>NUCLEOTIDE SEQUENCE [LARGE SCALE GENOMIC DNA]</scope>
    <source>
        <strain evidence="1 3">170816</strain>
    </source>
</reference>